<keyword evidence="1" id="KW-0547">Nucleotide-binding</keyword>
<feature type="domain" description="ABC transporter" evidence="3">
    <location>
        <begin position="4"/>
        <end position="256"/>
    </location>
</feature>
<reference evidence="4" key="2">
    <citation type="submission" date="2021-04" db="EMBL/GenBank/DDBJ databases">
        <authorList>
            <person name="Gilroy R."/>
        </authorList>
    </citation>
    <scope>NUCLEOTIDE SEQUENCE</scope>
    <source>
        <strain evidence="4">6627</strain>
    </source>
</reference>
<organism evidence="4 5">
    <name type="scientific">Candidatus Ligilactobacillus excrementigallinarum</name>
    <dbReference type="NCBI Taxonomy" id="2838641"/>
    <lineage>
        <taxon>Bacteria</taxon>
        <taxon>Bacillati</taxon>
        <taxon>Bacillota</taxon>
        <taxon>Bacilli</taxon>
        <taxon>Lactobacillales</taxon>
        <taxon>Lactobacillaceae</taxon>
        <taxon>Ligilactobacillus</taxon>
    </lineage>
</organism>
<dbReference type="PANTHER" id="PTHR42855">
    <property type="entry name" value="ABC TRANSPORTER ATP-BINDING SUBUNIT"/>
    <property type="match status" value="1"/>
</dbReference>
<evidence type="ECO:0000259" key="3">
    <source>
        <dbReference type="PROSITE" id="PS50893"/>
    </source>
</evidence>
<name>A0A9D2A9T4_9LACO</name>
<protein>
    <submittedName>
        <fullName evidence="4">ATP-binding cassette domain-containing protein</fullName>
    </submittedName>
</protein>
<dbReference type="InterPro" id="IPR051309">
    <property type="entry name" value="ABCF_ATPase"/>
</dbReference>
<comment type="caution">
    <text evidence="4">The sequence shown here is derived from an EMBL/GenBank/DDBJ whole genome shotgun (WGS) entry which is preliminary data.</text>
</comment>
<keyword evidence="2 4" id="KW-0067">ATP-binding</keyword>
<evidence type="ECO:0000256" key="2">
    <source>
        <dbReference type="ARBA" id="ARBA00022840"/>
    </source>
</evidence>
<dbReference type="PROSITE" id="PS50893">
    <property type="entry name" value="ABC_TRANSPORTER_2"/>
    <property type="match status" value="2"/>
</dbReference>
<dbReference type="Pfam" id="PF00005">
    <property type="entry name" value="ABC_tran"/>
    <property type="match status" value="2"/>
</dbReference>
<dbReference type="CDD" id="cd03221">
    <property type="entry name" value="ABCF_EF-3"/>
    <property type="match status" value="2"/>
</dbReference>
<dbReference type="InterPro" id="IPR032781">
    <property type="entry name" value="ABC_tran_Xtn"/>
</dbReference>
<dbReference type="PANTHER" id="PTHR42855:SF2">
    <property type="entry name" value="DRUG RESISTANCE ABC TRANSPORTER,ATP-BINDING PROTEIN"/>
    <property type="match status" value="1"/>
</dbReference>
<dbReference type="SUPFAM" id="SSF52540">
    <property type="entry name" value="P-loop containing nucleoside triphosphate hydrolases"/>
    <property type="match status" value="2"/>
</dbReference>
<dbReference type="GO" id="GO:0016887">
    <property type="term" value="F:ATP hydrolysis activity"/>
    <property type="evidence" value="ECO:0007669"/>
    <property type="project" value="InterPro"/>
</dbReference>
<dbReference type="InterPro" id="IPR027417">
    <property type="entry name" value="P-loop_NTPase"/>
</dbReference>
<dbReference type="SMART" id="SM00382">
    <property type="entry name" value="AAA"/>
    <property type="match status" value="2"/>
</dbReference>
<dbReference type="PROSITE" id="PS00211">
    <property type="entry name" value="ABC_TRANSPORTER_1"/>
    <property type="match status" value="1"/>
</dbReference>
<dbReference type="InterPro" id="IPR003439">
    <property type="entry name" value="ABC_transporter-like_ATP-bd"/>
</dbReference>
<dbReference type="InterPro" id="IPR003593">
    <property type="entry name" value="AAA+_ATPase"/>
</dbReference>
<dbReference type="GO" id="GO:0005524">
    <property type="term" value="F:ATP binding"/>
    <property type="evidence" value="ECO:0007669"/>
    <property type="project" value="UniProtKB-KW"/>
</dbReference>
<accession>A0A9D2A9T4</accession>
<dbReference type="Proteomes" id="UP000823963">
    <property type="component" value="Unassembled WGS sequence"/>
</dbReference>
<gene>
    <name evidence="4" type="ORF">H9861_03775</name>
</gene>
<proteinExistence type="predicted"/>
<evidence type="ECO:0000256" key="1">
    <source>
        <dbReference type="ARBA" id="ARBA00022741"/>
    </source>
</evidence>
<reference evidence="4" key="1">
    <citation type="journal article" date="2021" name="PeerJ">
        <title>Extensive microbial diversity within the chicken gut microbiome revealed by metagenomics and culture.</title>
        <authorList>
            <person name="Gilroy R."/>
            <person name="Ravi A."/>
            <person name="Getino M."/>
            <person name="Pursley I."/>
            <person name="Horton D.L."/>
            <person name="Alikhan N.F."/>
            <person name="Baker D."/>
            <person name="Gharbi K."/>
            <person name="Hall N."/>
            <person name="Watson M."/>
            <person name="Adriaenssens E.M."/>
            <person name="Foster-Nyarko E."/>
            <person name="Jarju S."/>
            <person name="Secka A."/>
            <person name="Antonio M."/>
            <person name="Oren A."/>
            <person name="Chaudhuri R.R."/>
            <person name="La Ragione R."/>
            <person name="Hildebrand F."/>
            <person name="Pallen M.J."/>
        </authorList>
    </citation>
    <scope>NUCLEOTIDE SEQUENCE</scope>
    <source>
        <strain evidence="4">6627</strain>
    </source>
</reference>
<dbReference type="AlphaFoldDB" id="A0A9D2A9T4"/>
<dbReference type="EMBL" id="DXFP01000030">
    <property type="protein sequence ID" value="HIX01854.1"/>
    <property type="molecule type" value="Genomic_DNA"/>
</dbReference>
<evidence type="ECO:0000313" key="4">
    <source>
        <dbReference type="EMBL" id="HIX01854.1"/>
    </source>
</evidence>
<dbReference type="Pfam" id="PF12848">
    <property type="entry name" value="ABC_tran_Xtn"/>
    <property type="match status" value="1"/>
</dbReference>
<dbReference type="FunFam" id="3.40.50.300:FF:000011">
    <property type="entry name" value="Putative ABC transporter ATP-binding component"/>
    <property type="match status" value="1"/>
</dbReference>
<evidence type="ECO:0000313" key="5">
    <source>
        <dbReference type="Proteomes" id="UP000823963"/>
    </source>
</evidence>
<sequence>MGILEVKHLSMSFAEKQLYQDASFDLNKEDHMGVIGQNGAGKSTLIKLITKQIFPDEGQIKWQKKIKVGYLDQYAQSAHDLTIIDFLKSAFQDLYEIEQKQAECYRLYAENMDEQLLEQAGKYQEILEAHDFYNLDTQIEQVMQGLGIDSLGKKRQVSDCSGGQRSKIILAKLLLEKPDVLLLDEPTNYLDTEHIEWLTDFLNDFTGAFMVISHDYDFLEKITNTIIDVAWGKITKYTGSFKAAIKQKEIKKEVQRKAYEKQQRQIEKDEAYIRKNKAGSRSNMAKSREKRLAKMKRITPPSDNLQAHFKFPVLELLSANTLTVQNLVVGYEKPLLAPVTFSLIHGEKIVLKGFNGVGKSTLIKSILGKIKTFGGTVKFADAAVINYFDQDLVWNNPELTPLQIIQNQFPKLEPKTIRQRLARAGINAANAMKPMKLLSGGEQTKIKLCMLELTPCNFLILDEPTNHLDDETKNALRSACQNFSGNIILVSHEPSFYEGWADKILDVENLRQKQR</sequence>
<dbReference type="InterPro" id="IPR017871">
    <property type="entry name" value="ABC_transporter-like_CS"/>
</dbReference>
<feature type="domain" description="ABC transporter" evidence="3">
    <location>
        <begin position="317"/>
        <end position="515"/>
    </location>
</feature>
<dbReference type="Gene3D" id="3.40.50.300">
    <property type="entry name" value="P-loop containing nucleotide triphosphate hydrolases"/>
    <property type="match status" value="2"/>
</dbReference>